<keyword evidence="2" id="KW-1185">Reference proteome</keyword>
<evidence type="ECO:0000313" key="1">
    <source>
        <dbReference type="EMBL" id="CAG8842449.1"/>
    </source>
</evidence>
<feature type="non-terminal residue" evidence="1">
    <location>
        <position position="71"/>
    </location>
</feature>
<organism evidence="1 2">
    <name type="scientific">Racocetra persica</name>
    <dbReference type="NCBI Taxonomy" id="160502"/>
    <lineage>
        <taxon>Eukaryota</taxon>
        <taxon>Fungi</taxon>
        <taxon>Fungi incertae sedis</taxon>
        <taxon>Mucoromycota</taxon>
        <taxon>Glomeromycotina</taxon>
        <taxon>Glomeromycetes</taxon>
        <taxon>Diversisporales</taxon>
        <taxon>Gigasporaceae</taxon>
        <taxon>Racocetra</taxon>
    </lineage>
</organism>
<comment type="caution">
    <text evidence="1">The sequence shown here is derived from an EMBL/GenBank/DDBJ whole genome shotgun (WGS) entry which is preliminary data.</text>
</comment>
<gene>
    <name evidence="1" type="ORF">RPERSI_LOCUS32325</name>
</gene>
<proteinExistence type="predicted"/>
<protein>
    <submittedName>
        <fullName evidence="1">35991_t:CDS:1</fullName>
    </submittedName>
</protein>
<accession>A0ACA9SNY0</accession>
<dbReference type="EMBL" id="CAJVQC010134247">
    <property type="protein sequence ID" value="CAG8842449.1"/>
    <property type="molecule type" value="Genomic_DNA"/>
</dbReference>
<sequence length="71" mass="8006">MGQKENMKLGNKGAGKHMTKKVLQYLQDFFLAGNLKTEDYYSPEDMHASLKDLAKNGDLAFEEVPTVKTIK</sequence>
<evidence type="ECO:0000313" key="2">
    <source>
        <dbReference type="Proteomes" id="UP000789920"/>
    </source>
</evidence>
<name>A0ACA9SNY0_9GLOM</name>
<dbReference type="Proteomes" id="UP000789920">
    <property type="component" value="Unassembled WGS sequence"/>
</dbReference>
<reference evidence="1" key="1">
    <citation type="submission" date="2021-06" db="EMBL/GenBank/DDBJ databases">
        <authorList>
            <person name="Kallberg Y."/>
            <person name="Tangrot J."/>
            <person name="Rosling A."/>
        </authorList>
    </citation>
    <scope>NUCLEOTIDE SEQUENCE</scope>
    <source>
        <strain evidence="1">MA461A</strain>
    </source>
</reference>
<feature type="non-terminal residue" evidence="1">
    <location>
        <position position="1"/>
    </location>
</feature>